<keyword evidence="3 12" id="KW-0479">Metal-binding</keyword>
<dbReference type="OrthoDB" id="9807643at2"/>
<accession>F2LTW4</accession>
<evidence type="ECO:0000256" key="13">
    <source>
        <dbReference type="PIRSR" id="PIRSR009407-4"/>
    </source>
</evidence>
<dbReference type="GO" id="GO:0006097">
    <property type="term" value="P:glyoxylate cycle"/>
    <property type="evidence" value="ECO:0007669"/>
    <property type="project" value="UniProtKB-KW"/>
</dbReference>
<dbReference type="Proteomes" id="UP000008139">
    <property type="component" value="Chromosome"/>
</dbReference>
<keyword evidence="6 9" id="KW-0560">Oxidoreductase</keyword>
<dbReference type="NCBIfam" id="TIGR00178">
    <property type="entry name" value="monomer_idh"/>
    <property type="match status" value="1"/>
</dbReference>
<evidence type="ECO:0000256" key="6">
    <source>
        <dbReference type="ARBA" id="ARBA00023002"/>
    </source>
</evidence>
<dbReference type="AlphaFoldDB" id="F2LTW4"/>
<evidence type="ECO:0000256" key="1">
    <source>
        <dbReference type="ARBA" id="ARBA00022435"/>
    </source>
</evidence>
<evidence type="ECO:0000256" key="10">
    <source>
        <dbReference type="PIRSR" id="PIRSR009407-1"/>
    </source>
</evidence>
<dbReference type="EC" id="1.1.1.42" evidence="9"/>
<dbReference type="Gene3D" id="3.40.718.10">
    <property type="entry name" value="Isopropylmalate Dehydrogenase"/>
    <property type="match status" value="2"/>
</dbReference>
<dbReference type="SUPFAM" id="SSF53659">
    <property type="entry name" value="Isocitrate/Isopropylmalate dehydrogenase-like"/>
    <property type="match status" value="1"/>
</dbReference>
<dbReference type="HOGENOM" id="CLU_025308_1_0_7"/>
<sequence>MATGKPTIVWTKTDEAPYLASFSLLPIVKGFVKHADVDVEVRDISLAGRILATFPEYLKEDQRINDDLAYLGELVNKPEANIIKLPNISASVVQLKEAIKELQEKGYNVPDYPEEPKDEKEKEIKERYAKVLGSAVNPVLRQGNSDRRLPTSVKEFAKKYPDSMGLPLKPWPEDSKTHVAHMDGGDFYEHEKSFTTDREMDIEIQFVDENGNAQTMKKLHLLKGEVFDGTFMSVKKLREFFDQQIKDAKEKGVLLSLHLKATMMKVSDPPIFGHMVEIYFKDVFEKYKELFKELGVNPNNGLRDLYARIQKLPEDQRKQIEADIEKVYEKNPELAMVDSRKGITNLHAPNLIIIDASMPPMIRDGGKMWNKNDELQDTKAVIPDRCYATMYKEVVEDCKKNGQFDRTTMGDVSNVGLMAMKAEEYGSHDKTFLAPSNGTVRVVDENGNVLIEHNVEKGDIWRGCQAKDEAIRDWVGLAVRRARATGYPAVFWLDENRAHDAELIKKVKEYLKDYDTEGLDIRIMRPVDAMRFSLERIRKGLNTISVTGNALRDYLTDLFPILEVGTSAKMLSIVPLLAGGGLFETGAGGSAPKHAQQLIEEGHLRWDSLGEFGAIFASLEHIAERYGNKKAKVMSDAADKAMTKVLENQKWPGRKVHQLDTRGNHFYFAMYWAEALAEQSEDEELKKIFEPIAKEMKENEEKIINDFDVVQGKPSEIDGYYWPDEEKVEKIMRCSETLNSIVSKL</sequence>
<dbReference type="PIRSF" id="PIRSF009407">
    <property type="entry name" value="IDH_monmr"/>
    <property type="match status" value="1"/>
</dbReference>
<feature type="binding site" evidence="13">
    <location>
        <position position="594"/>
    </location>
    <ligand>
        <name>NADP(+)</name>
        <dbReference type="ChEBI" id="CHEBI:58349"/>
    </ligand>
</feature>
<comment type="similarity">
    <text evidence="8 9">Belongs to the monomeric-type IDH family.</text>
</comment>
<evidence type="ECO:0000256" key="11">
    <source>
        <dbReference type="PIRSR" id="PIRSR009407-2"/>
    </source>
</evidence>
<dbReference type="GO" id="GO:0046872">
    <property type="term" value="F:metal ion binding"/>
    <property type="evidence" value="ECO:0007669"/>
    <property type="project" value="UniProtKB-KW"/>
</dbReference>
<gene>
    <name evidence="14" type="ordered locus">Hipma_1534</name>
</gene>
<comment type="catalytic activity">
    <reaction evidence="7 9">
        <text>D-threo-isocitrate + NADP(+) = 2-oxoglutarate + CO2 + NADPH</text>
        <dbReference type="Rhea" id="RHEA:19629"/>
        <dbReference type="ChEBI" id="CHEBI:15562"/>
        <dbReference type="ChEBI" id="CHEBI:16526"/>
        <dbReference type="ChEBI" id="CHEBI:16810"/>
        <dbReference type="ChEBI" id="CHEBI:57783"/>
        <dbReference type="ChEBI" id="CHEBI:58349"/>
        <dbReference type="EC" id="1.1.1.42"/>
    </reaction>
</comment>
<dbReference type="EMBL" id="CP002606">
    <property type="protein sequence ID" value="AEA34490.1"/>
    <property type="molecule type" value="Genomic_DNA"/>
</dbReference>
<feature type="site" description="Critical for catalysis" evidence="10">
    <location>
        <position position="260"/>
    </location>
</feature>
<dbReference type="InterPro" id="IPR004436">
    <property type="entry name" value="Isocitrate_DH_NADP_mono"/>
</dbReference>
<dbReference type="GO" id="GO:0004450">
    <property type="term" value="F:isocitrate dehydrogenase (NADP+) activity"/>
    <property type="evidence" value="ECO:0007669"/>
    <property type="project" value="UniProtKB-EC"/>
</dbReference>
<feature type="binding site" evidence="12">
    <location>
        <position position="557"/>
    </location>
    <ligand>
        <name>Mg(2+)</name>
        <dbReference type="ChEBI" id="CHEBI:18420"/>
    </ligand>
</feature>
<keyword evidence="4 12" id="KW-0460">Magnesium</keyword>
<feature type="site" description="Critical for catalysis" evidence="10">
    <location>
        <position position="425"/>
    </location>
</feature>
<keyword evidence="15" id="KW-1185">Reference proteome</keyword>
<dbReference type="STRING" id="760142.Hipma_1534"/>
<evidence type="ECO:0000256" key="2">
    <source>
        <dbReference type="ARBA" id="ARBA00022532"/>
    </source>
</evidence>
<evidence type="ECO:0000256" key="8">
    <source>
        <dbReference type="ARBA" id="ARBA00046318"/>
    </source>
</evidence>
<name>F2LTW4_HIPMA</name>
<evidence type="ECO:0000256" key="12">
    <source>
        <dbReference type="PIRSR" id="PIRSR009407-3"/>
    </source>
</evidence>
<feature type="binding site" evidence="13">
    <location>
        <begin position="84"/>
        <end position="89"/>
    </location>
    <ligand>
        <name>NADP(+)</name>
        <dbReference type="ChEBI" id="CHEBI:58349"/>
    </ligand>
</feature>
<feature type="binding site" evidence="11">
    <location>
        <position position="552"/>
    </location>
    <ligand>
        <name>D-threo-isocitrate</name>
        <dbReference type="ChEBI" id="CHEBI:15562"/>
    </ligand>
</feature>
<keyword evidence="2 9" id="KW-0816">Tricarboxylic acid cycle</keyword>
<dbReference type="RefSeq" id="WP_013682519.1">
    <property type="nucleotide sequence ID" value="NC_015318.1"/>
</dbReference>
<dbReference type="Pfam" id="PF03971">
    <property type="entry name" value="IDH"/>
    <property type="match status" value="1"/>
</dbReference>
<evidence type="ECO:0000313" key="15">
    <source>
        <dbReference type="Proteomes" id="UP000008139"/>
    </source>
</evidence>
<feature type="binding site" evidence="13">
    <location>
        <position position="654"/>
    </location>
    <ligand>
        <name>NADP(+)</name>
        <dbReference type="ChEBI" id="CHEBI:58349"/>
    </ligand>
</feature>
<evidence type="ECO:0000256" key="3">
    <source>
        <dbReference type="ARBA" id="ARBA00022723"/>
    </source>
</evidence>
<feature type="binding site" evidence="13">
    <location>
        <begin position="589"/>
        <end position="590"/>
    </location>
    <ligand>
        <name>NADP(+)</name>
        <dbReference type="ChEBI" id="CHEBI:58349"/>
    </ligand>
</feature>
<protein>
    <recommendedName>
        <fullName evidence="9">Isocitrate dehydrogenase [NADP]</fullName>
        <ecNumber evidence="9">1.1.1.42</ecNumber>
    </recommendedName>
    <alternativeName>
        <fullName evidence="9">Oxalosuccinate decarboxylase</fullName>
    </alternativeName>
</protein>
<keyword evidence="5 9" id="KW-0521">NADP</keyword>
<dbReference type="KEGG" id="hmr:Hipma_1534"/>
<reference evidence="14 15" key="1">
    <citation type="journal article" date="2011" name="Stand. Genomic Sci.">
        <title>Complete genome sequence of the thermophilic sulfur-reducer Hippea maritima type strain (MH(2)).</title>
        <authorList>
            <person name="Huntemann M."/>
            <person name="Lu M."/>
            <person name="Nolan M."/>
            <person name="Lapidus A."/>
            <person name="Lucas S."/>
            <person name="Hammon N."/>
            <person name="Deshpande S."/>
            <person name="Cheng J.F."/>
            <person name="Tapia R."/>
            <person name="Han C."/>
            <person name="Goodwin L."/>
            <person name="Pitluck S."/>
            <person name="Liolios K."/>
            <person name="Pagani I."/>
            <person name="Ivanova N."/>
            <person name="Ovchinikova G."/>
            <person name="Pati A."/>
            <person name="Chen A."/>
            <person name="Palaniappan K."/>
            <person name="Land M."/>
            <person name="Hauser L."/>
            <person name="Jeffries C.D."/>
            <person name="Detter J.C."/>
            <person name="Brambilla E.M."/>
            <person name="Rohde M."/>
            <person name="Spring S."/>
            <person name="Goker M."/>
            <person name="Woyke T."/>
            <person name="Bristow J."/>
            <person name="Eisen J.A."/>
            <person name="Markowitz V."/>
            <person name="Hugenholtz P."/>
            <person name="Kyrpides N.C."/>
            <person name="Klenk H.P."/>
            <person name="Mavromatis K."/>
        </authorList>
    </citation>
    <scope>NUCLEOTIDE SEQUENCE [LARGE SCALE GENOMIC DNA]</scope>
    <source>
        <strain evidence="15">ATCC 700847 / DSM 10411 / MH2</strain>
    </source>
</reference>
<dbReference type="PANTHER" id="PTHR36999:SF1">
    <property type="entry name" value="ISOCITRATE DEHYDROGENASE (NADP(+))"/>
    <property type="match status" value="1"/>
</dbReference>
<dbReference type="InParanoid" id="F2LTW4"/>
<proteinExistence type="inferred from homology"/>
<feature type="binding site" evidence="12">
    <location>
        <position position="553"/>
    </location>
    <ligand>
        <name>Mg(2+)</name>
        <dbReference type="ChEBI" id="CHEBI:18420"/>
    </ligand>
</feature>
<organism evidence="14 15">
    <name type="scientific">Hippea maritima (strain ATCC 700847 / DSM 10411 / MH2)</name>
    <dbReference type="NCBI Taxonomy" id="760142"/>
    <lineage>
        <taxon>Bacteria</taxon>
        <taxon>Pseudomonadati</taxon>
        <taxon>Campylobacterota</taxon>
        <taxon>Desulfurellia</taxon>
        <taxon>Desulfurellales</taxon>
        <taxon>Hippeaceae</taxon>
        <taxon>Hippea</taxon>
    </lineage>
</organism>
<keyword evidence="1 9" id="KW-0329">Glyoxylate bypass</keyword>
<dbReference type="GO" id="GO:0006099">
    <property type="term" value="P:tricarboxylic acid cycle"/>
    <property type="evidence" value="ECO:0007669"/>
    <property type="project" value="UniProtKB-KW"/>
</dbReference>
<dbReference type="PANTHER" id="PTHR36999">
    <property type="entry name" value="ISOCITRATE DEHYDROGENASE [NADP]"/>
    <property type="match status" value="1"/>
</dbReference>
<evidence type="ECO:0000313" key="14">
    <source>
        <dbReference type="EMBL" id="AEA34490.1"/>
    </source>
</evidence>
<feature type="binding site" evidence="12">
    <location>
        <position position="355"/>
    </location>
    <ligand>
        <name>Mg(2+)</name>
        <dbReference type="ChEBI" id="CHEBI:18420"/>
    </ligand>
</feature>
<evidence type="ECO:0000256" key="4">
    <source>
        <dbReference type="ARBA" id="ARBA00022842"/>
    </source>
</evidence>
<evidence type="ECO:0000256" key="9">
    <source>
        <dbReference type="PIRNR" id="PIRNR009407"/>
    </source>
</evidence>
<evidence type="ECO:0000256" key="7">
    <source>
        <dbReference type="ARBA" id="ARBA00023554"/>
    </source>
</evidence>
<comment type="cofactor">
    <cofactor evidence="12">
        <name>Mg(2+)</name>
        <dbReference type="ChEBI" id="CHEBI:18420"/>
    </cofactor>
    <cofactor evidence="12">
        <name>Mn(2+)</name>
        <dbReference type="ChEBI" id="CHEBI:29035"/>
    </cofactor>
    <text evidence="12">Binds 1 Mg(2+) or Mn(2+) ion per subunit.</text>
</comment>
<evidence type="ECO:0000256" key="5">
    <source>
        <dbReference type="ARBA" id="ARBA00022857"/>
    </source>
</evidence>
<feature type="binding site" evidence="13">
    <location>
        <begin position="605"/>
        <end position="607"/>
    </location>
    <ligand>
        <name>NADP(+)</name>
        <dbReference type="ChEBI" id="CHEBI:58349"/>
    </ligand>
</feature>
<feature type="binding site" evidence="11">
    <location>
        <begin position="134"/>
        <end position="141"/>
    </location>
    <ligand>
        <name>substrate</name>
    </ligand>
</feature>
<dbReference type="eggNOG" id="COG2838">
    <property type="taxonomic scope" value="Bacteria"/>
</dbReference>
<reference evidence="15" key="2">
    <citation type="submission" date="2011-03" db="EMBL/GenBank/DDBJ databases">
        <title>The complete genome of Hippea maritima DSM 10411.</title>
        <authorList>
            <consortium name="US DOE Joint Genome Institute (JGI-PGF)"/>
            <person name="Lucas S."/>
            <person name="Copeland A."/>
            <person name="Lapidus A."/>
            <person name="Bruce D."/>
            <person name="Goodwin L."/>
            <person name="Pitluck S."/>
            <person name="Peters L."/>
            <person name="Kyrpides N."/>
            <person name="Mavromatis K."/>
            <person name="Pagani I."/>
            <person name="Ivanova N."/>
            <person name="Mikhailova N."/>
            <person name="Lu M."/>
            <person name="Detter J.C."/>
            <person name="Tapia R."/>
            <person name="Han C."/>
            <person name="Land M."/>
            <person name="Hauser L."/>
            <person name="Markowitz V."/>
            <person name="Cheng J.-F."/>
            <person name="Hugenholtz P."/>
            <person name="Woyke T."/>
            <person name="Wu D."/>
            <person name="Spring S."/>
            <person name="Schroeder M."/>
            <person name="Brambilla E."/>
            <person name="Klenk H.-P."/>
            <person name="Eisen J.A."/>
        </authorList>
    </citation>
    <scope>NUCLEOTIDE SEQUENCE [LARGE SCALE GENOMIC DNA]</scope>
    <source>
        <strain evidence="15">ATCC 700847 / DSM 10411 / MH2</strain>
    </source>
</reference>
<feature type="binding site" evidence="13">
    <location>
        <position position="137"/>
    </location>
    <ligand>
        <name>NADP(+)</name>
        <dbReference type="ChEBI" id="CHEBI:58349"/>
    </ligand>
</feature>
<feature type="binding site" evidence="11">
    <location>
        <position position="147"/>
    </location>
    <ligand>
        <name>D-threo-isocitrate</name>
        <dbReference type="ChEBI" id="CHEBI:15562"/>
    </ligand>
</feature>